<keyword evidence="10" id="KW-1185">Reference proteome</keyword>
<dbReference type="KEGG" id="boz:DBV39_09560"/>
<evidence type="ECO:0000256" key="5">
    <source>
        <dbReference type="ARBA" id="ARBA00022989"/>
    </source>
</evidence>
<proteinExistence type="inferred from homology"/>
<sequence length="248" mass="26249">MLELSTVGLLTAFVAGIASFLSPCVLPLVPGYLSFVAGGAVAPTASPMEVRLRRWRTLGLSACFVLGFSSVFLILGASITAIGRLFLSYRYELNIAAGVIIALAGLMIMGVVRTPLWAQRYYRFESSVKGGNPWSATLLGVAFGFGWTPCIGPVLGSILVLSATSESVGHGTVLLGVYALGLGVPFLLSAFFMTPFMHRLSALRRTGRYLQLVTGAILVLMGIAVASGQLVRFAIWLLRTFPALGSIG</sequence>
<evidence type="ECO:0000256" key="1">
    <source>
        <dbReference type="ARBA" id="ARBA00004141"/>
    </source>
</evidence>
<evidence type="ECO:0000256" key="7">
    <source>
        <dbReference type="SAM" id="Phobius"/>
    </source>
</evidence>
<comment type="subcellular location">
    <subcellularLocation>
        <location evidence="1">Membrane</location>
        <topology evidence="1">Multi-pass membrane protein</topology>
    </subcellularLocation>
</comment>
<evidence type="ECO:0000256" key="3">
    <source>
        <dbReference type="ARBA" id="ARBA00022692"/>
    </source>
</evidence>
<name>A0A2R4XJF4_9BURK</name>
<evidence type="ECO:0000313" key="10">
    <source>
        <dbReference type="Proteomes" id="UP000244571"/>
    </source>
</evidence>
<organism evidence="9 10">
    <name type="scientific">Orrella marina</name>
    <dbReference type="NCBI Taxonomy" id="2163011"/>
    <lineage>
        <taxon>Bacteria</taxon>
        <taxon>Pseudomonadati</taxon>
        <taxon>Pseudomonadota</taxon>
        <taxon>Betaproteobacteria</taxon>
        <taxon>Burkholderiales</taxon>
        <taxon>Alcaligenaceae</taxon>
        <taxon>Orrella</taxon>
    </lineage>
</organism>
<dbReference type="RefSeq" id="WP_108621338.1">
    <property type="nucleotide sequence ID" value="NZ_CP028901.1"/>
</dbReference>
<evidence type="ECO:0000256" key="2">
    <source>
        <dbReference type="ARBA" id="ARBA00006143"/>
    </source>
</evidence>
<comment type="similarity">
    <text evidence="2">Belongs to the DsbD family.</text>
</comment>
<dbReference type="EMBL" id="CP028901">
    <property type="protein sequence ID" value="AWB33911.1"/>
    <property type="molecule type" value="Genomic_DNA"/>
</dbReference>
<dbReference type="Gene3D" id="1.20.140.150">
    <property type="match status" value="1"/>
</dbReference>
<feature type="domain" description="Cytochrome C biogenesis protein transmembrane" evidence="8">
    <location>
        <begin position="9"/>
        <end position="215"/>
    </location>
</feature>
<dbReference type="InterPro" id="IPR003834">
    <property type="entry name" value="Cyt_c_assmbl_TM_dom"/>
</dbReference>
<evidence type="ECO:0000256" key="6">
    <source>
        <dbReference type="ARBA" id="ARBA00023136"/>
    </source>
</evidence>
<keyword evidence="5 7" id="KW-1133">Transmembrane helix</keyword>
<dbReference type="GO" id="GO:0016020">
    <property type="term" value="C:membrane"/>
    <property type="evidence" value="ECO:0007669"/>
    <property type="project" value="UniProtKB-SubCell"/>
</dbReference>
<feature type="transmembrane region" description="Helical" evidence="7">
    <location>
        <begin position="137"/>
        <end position="161"/>
    </location>
</feature>
<evidence type="ECO:0000259" key="8">
    <source>
        <dbReference type="Pfam" id="PF02683"/>
    </source>
</evidence>
<keyword evidence="6 7" id="KW-0472">Membrane</keyword>
<feature type="transmembrane region" description="Helical" evidence="7">
    <location>
        <begin position="173"/>
        <end position="197"/>
    </location>
</feature>
<feature type="transmembrane region" description="Helical" evidence="7">
    <location>
        <begin position="209"/>
        <end position="238"/>
    </location>
</feature>
<keyword evidence="4" id="KW-0201">Cytochrome c-type biogenesis</keyword>
<protein>
    <submittedName>
        <fullName evidence="9">Cytochrome C biogenesis protein</fullName>
    </submittedName>
</protein>
<dbReference type="PANTHER" id="PTHR31272">
    <property type="entry name" value="CYTOCHROME C-TYPE BIOGENESIS PROTEIN HI_1454-RELATED"/>
    <property type="match status" value="1"/>
</dbReference>
<dbReference type="GO" id="GO:0017004">
    <property type="term" value="P:cytochrome complex assembly"/>
    <property type="evidence" value="ECO:0007669"/>
    <property type="project" value="UniProtKB-KW"/>
</dbReference>
<dbReference type="OrthoDB" id="9811352at2"/>
<reference evidence="9 10" key="1">
    <citation type="submission" date="2018-04" db="EMBL/GenBank/DDBJ databases">
        <title>Bordetella sp. HZ20 isolated from seawater.</title>
        <authorList>
            <person name="Sun C."/>
        </authorList>
    </citation>
    <scope>NUCLEOTIDE SEQUENCE [LARGE SCALE GENOMIC DNA]</scope>
    <source>
        <strain evidence="9 10">HZ20</strain>
    </source>
</reference>
<dbReference type="Proteomes" id="UP000244571">
    <property type="component" value="Chromosome"/>
</dbReference>
<gene>
    <name evidence="9" type="ORF">DBV39_09560</name>
</gene>
<feature type="transmembrane region" description="Helical" evidence="7">
    <location>
        <begin position="95"/>
        <end position="116"/>
    </location>
</feature>
<evidence type="ECO:0000256" key="4">
    <source>
        <dbReference type="ARBA" id="ARBA00022748"/>
    </source>
</evidence>
<dbReference type="AlphaFoldDB" id="A0A2R4XJF4"/>
<dbReference type="Pfam" id="PF02683">
    <property type="entry name" value="DsbD_TM"/>
    <property type="match status" value="1"/>
</dbReference>
<feature type="transmembrane region" description="Helical" evidence="7">
    <location>
        <begin position="58"/>
        <end position="83"/>
    </location>
</feature>
<accession>A0A2R4XJF4</accession>
<dbReference type="PANTHER" id="PTHR31272:SF4">
    <property type="entry name" value="CYTOCHROME C-TYPE BIOGENESIS PROTEIN HI_1454-RELATED"/>
    <property type="match status" value="1"/>
</dbReference>
<evidence type="ECO:0000313" key="9">
    <source>
        <dbReference type="EMBL" id="AWB33911.1"/>
    </source>
</evidence>
<dbReference type="InterPro" id="IPR051790">
    <property type="entry name" value="Cytochrome_c-biogenesis_DsbD"/>
</dbReference>
<keyword evidence="3 7" id="KW-0812">Transmembrane</keyword>